<dbReference type="EMBL" id="FN653017">
    <property type="protein sequence ID" value="CBY21180.1"/>
    <property type="molecule type" value="Genomic_DNA"/>
</dbReference>
<proteinExistence type="predicted"/>
<sequence length="110" mass="13271">MRVDVFSVWDFMSLMHFLDTAKELTILCDEDEVKSSKRGDDIDQGSLMYFAQFCQQTFRPEKIYVKDGLSQREIFFGKMISKISKRRWFFPKWKTQQKETKRGLYSELFK</sequence>
<dbReference type="Proteomes" id="UP000001307">
    <property type="component" value="Unassembled WGS sequence"/>
</dbReference>
<gene>
    <name evidence="1" type="ORF">GSOID_T00008935001</name>
</gene>
<name>E4WVM7_OIKDI</name>
<evidence type="ECO:0000313" key="1">
    <source>
        <dbReference type="EMBL" id="CBY21180.1"/>
    </source>
</evidence>
<keyword evidence="2" id="KW-1185">Reference proteome</keyword>
<dbReference type="InParanoid" id="E4WVM7"/>
<accession>E4WVM7</accession>
<reference evidence="1" key="1">
    <citation type="journal article" date="2010" name="Science">
        <title>Plasticity of animal genome architecture unmasked by rapid evolution of a pelagic tunicate.</title>
        <authorList>
            <person name="Denoeud F."/>
            <person name="Henriet S."/>
            <person name="Mungpakdee S."/>
            <person name="Aury J.M."/>
            <person name="Da Silva C."/>
            <person name="Brinkmann H."/>
            <person name="Mikhaleva J."/>
            <person name="Olsen L.C."/>
            <person name="Jubin C."/>
            <person name="Canestro C."/>
            <person name="Bouquet J.M."/>
            <person name="Danks G."/>
            <person name="Poulain J."/>
            <person name="Campsteijn C."/>
            <person name="Adamski M."/>
            <person name="Cross I."/>
            <person name="Yadetie F."/>
            <person name="Muffato M."/>
            <person name="Louis A."/>
            <person name="Butcher S."/>
            <person name="Tsagkogeorga G."/>
            <person name="Konrad A."/>
            <person name="Singh S."/>
            <person name="Jensen M.F."/>
            <person name="Cong E.H."/>
            <person name="Eikeseth-Otteraa H."/>
            <person name="Noel B."/>
            <person name="Anthouard V."/>
            <person name="Porcel B.M."/>
            <person name="Kachouri-Lafond R."/>
            <person name="Nishino A."/>
            <person name="Ugolini M."/>
            <person name="Chourrout P."/>
            <person name="Nishida H."/>
            <person name="Aasland R."/>
            <person name="Huzurbazar S."/>
            <person name="Westhof E."/>
            <person name="Delsuc F."/>
            <person name="Lehrach H."/>
            <person name="Reinhardt R."/>
            <person name="Weissenbach J."/>
            <person name="Roy S.W."/>
            <person name="Artiguenave F."/>
            <person name="Postlethwait J.H."/>
            <person name="Manak J.R."/>
            <person name="Thompson E.M."/>
            <person name="Jaillon O."/>
            <person name="Du Pasquier L."/>
            <person name="Boudinot P."/>
            <person name="Liberles D.A."/>
            <person name="Volff J.N."/>
            <person name="Philippe H."/>
            <person name="Lenhard B."/>
            <person name="Roest Crollius H."/>
            <person name="Wincker P."/>
            <person name="Chourrout D."/>
        </authorList>
    </citation>
    <scope>NUCLEOTIDE SEQUENCE [LARGE SCALE GENOMIC DNA]</scope>
</reference>
<dbReference type="AlphaFoldDB" id="E4WVM7"/>
<evidence type="ECO:0000313" key="2">
    <source>
        <dbReference type="Proteomes" id="UP000001307"/>
    </source>
</evidence>
<organism evidence="1">
    <name type="scientific">Oikopleura dioica</name>
    <name type="common">Tunicate</name>
    <dbReference type="NCBI Taxonomy" id="34765"/>
    <lineage>
        <taxon>Eukaryota</taxon>
        <taxon>Metazoa</taxon>
        <taxon>Chordata</taxon>
        <taxon>Tunicata</taxon>
        <taxon>Appendicularia</taxon>
        <taxon>Copelata</taxon>
        <taxon>Oikopleuridae</taxon>
        <taxon>Oikopleura</taxon>
    </lineage>
</organism>
<protein>
    <submittedName>
        <fullName evidence="1">Uncharacterized protein</fullName>
    </submittedName>
</protein>